<dbReference type="Proteomes" id="UP000541426">
    <property type="component" value="Unassembled WGS sequence"/>
</dbReference>
<proteinExistence type="predicted"/>
<accession>A0A7W6DKD6</accession>
<keyword evidence="2" id="KW-0143">Chaperone</keyword>
<dbReference type="InterPro" id="IPR038277">
    <property type="entry name" value="UreF_sf"/>
</dbReference>
<dbReference type="PANTHER" id="PTHR33620:SF1">
    <property type="entry name" value="UREASE ACCESSORY PROTEIN F"/>
    <property type="match status" value="1"/>
</dbReference>
<reference evidence="3 4" key="1">
    <citation type="submission" date="2020-08" db="EMBL/GenBank/DDBJ databases">
        <title>Genomic Encyclopedia of Type Strains, Phase IV (KMG-IV): sequencing the most valuable type-strain genomes for metagenomic binning, comparative biology and taxonomic classification.</title>
        <authorList>
            <person name="Goeker M."/>
        </authorList>
    </citation>
    <scope>NUCLEOTIDE SEQUENCE [LARGE SCALE GENOMIC DNA]</scope>
    <source>
        <strain evidence="3 4">DSM 102235</strain>
    </source>
</reference>
<keyword evidence="1" id="KW-0996">Nickel insertion</keyword>
<dbReference type="EMBL" id="JACIEJ010000002">
    <property type="protein sequence ID" value="MBB3984850.1"/>
    <property type="molecule type" value="Genomic_DNA"/>
</dbReference>
<name>A0A7W6DKD6_9RHOB</name>
<comment type="caution">
    <text evidence="3">The sequence shown here is derived from an EMBL/GenBank/DDBJ whole genome shotgun (WGS) entry which is preliminary data.</text>
</comment>
<dbReference type="AlphaFoldDB" id="A0A7W6DKD6"/>
<protein>
    <submittedName>
        <fullName evidence="3">Urease accessory protein UreF</fullName>
    </submittedName>
</protein>
<dbReference type="InterPro" id="IPR002639">
    <property type="entry name" value="UreF"/>
</dbReference>
<dbReference type="GO" id="GO:0016151">
    <property type="term" value="F:nickel cation binding"/>
    <property type="evidence" value="ECO:0007669"/>
    <property type="project" value="InterPro"/>
</dbReference>
<evidence type="ECO:0000313" key="3">
    <source>
        <dbReference type="EMBL" id="MBB3984850.1"/>
    </source>
</evidence>
<organism evidence="3 4">
    <name type="scientific">Sagittula marina</name>
    <dbReference type="NCBI Taxonomy" id="943940"/>
    <lineage>
        <taxon>Bacteria</taxon>
        <taxon>Pseudomonadati</taxon>
        <taxon>Pseudomonadota</taxon>
        <taxon>Alphaproteobacteria</taxon>
        <taxon>Rhodobacterales</taxon>
        <taxon>Roseobacteraceae</taxon>
        <taxon>Sagittula</taxon>
    </lineage>
</organism>
<gene>
    <name evidence="3" type="ORF">GGQ68_001166</name>
</gene>
<evidence type="ECO:0000256" key="2">
    <source>
        <dbReference type="ARBA" id="ARBA00023186"/>
    </source>
</evidence>
<keyword evidence="4" id="KW-1185">Reference proteome</keyword>
<evidence type="ECO:0000313" key="4">
    <source>
        <dbReference type="Proteomes" id="UP000541426"/>
    </source>
</evidence>
<dbReference type="Pfam" id="PF01730">
    <property type="entry name" value="UreF"/>
    <property type="match status" value="1"/>
</dbReference>
<dbReference type="Gene3D" id="1.10.4190.10">
    <property type="entry name" value="Urease accessory protein UreF"/>
    <property type="match status" value="1"/>
</dbReference>
<dbReference type="PANTHER" id="PTHR33620">
    <property type="entry name" value="UREASE ACCESSORY PROTEIN F"/>
    <property type="match status" value="1"/>
</dbReference>
<evidence type="ECO:0000256" key="1">
    <source>
        <dbReference type="ARBA" id="ARBA00022988"/>
    </source>
</evidence>
<sequence>MSELDALSGAYAASRERRREAERQGRAFALTTARVWNLDLKARFLPVVLGEAAFLLKLEAEALIALYLQSFVTNLVGAAQRLMPLGQTDAQAILAHLSPLCADVAKRALHADEGDVFSNGFGSDIAAMRHETMKTRVFQT</sequence>